<dbReference type="CDD" id="cd00761">
    <property type="entry name" value="Glyco_tranf_GTA_type"/>
    <property type="match status" value="1"/>
</dbReference>
<name>A0A3B0RA63_9ZZZZ</name>
<dbReference type="Pfam" id="PF00535">
    <property type="entry name" value="Glycos_transf_2"/>
    <property type="match status" value="1"/>
</dbReference>
<dbReference type="PANTHER" id="PTHR22916">
    <property type="entry name" value="GLYCOSYLTRANSFERASE"/>
    <property type="match status" value="1"/>
</dbReference>
<proteinExistence type="predicted"/>
<feature type="domain" description="Glycosyltransferase 2-like" evidence="1">
    <location>
        <begin position="9"/>
        <end position="170"/>
    </location>
</feature>
<evidence type="ECO:0000313" key="2">
    <source>
        <dbReference type="EMBL" id="VAV90194.1"/>
    </source>
</evidence>
<gene>
    <name evidence="2" type="ORF">MNBD_ALPHA06-1220</name>
</gene>
<organism evidence="2">
    <name type="scientific">hydrothermal vent metagenome</name>
    <dbReference type="NCBI Taxonomy" id="652676"/>
    <lineage>
        <taxon>unclassified sequences</taxon>
        <taxon>metagenomes</taxon>
        <taxon>ecological metagenomes</taxon>
    </lineage>
</organism>
<reference evidence="2" key="1">
    <citation type="submission" date="2018-06" db="EMBL/GenBank/DDBJ databases">
        <authorList>
            <person name="Zhirakovskaya E."/>
        </authorList>
    </citation>
    <scope>NUCLEOTIDE SEQUENCE</scope>
</reference>
<sequence length="300" mass="33312">MSNARPILSVLIPYFGDDPSQLIAALDAQQVSQTEIILYDDGSEKPDITARVQASATSAKLPVQNIIASQNKGRSAARNCLVDAAKGQYLLFLDADMLPEDETFLQIYLDLIKSTRPAIVFGGFSVLPTTVDRSTDLHRALSAGSDCLDAKTRKLVPAKHVCSSNLLVRDDVLRDCPFDTDFVGWGWEDVEWAARAFEQFAITHIDNPAVHLGLESAETLVRRYRDSAANYAKFVARHPQLAKQLPSYRTAKLAGRIPGLKLLRPVLASLVRDPWHLVPMKLRIFALKLWRAGWYAEALT</sequence>
<accession>A0A3B0RA63</accession>
<dbReference type="Gene3D" id="3.90.550.10">
    <property type="entry name" value="Spore Coat Polysaccharide Biosynthesis Protein SpsA, Chain A"/>
    <property type="match status" value="1"/>
</dbReference>
<dbReference type="InterPro" id="IPR001173">
    <property type="entry name" value="Glyco_trans_2-like"/>
</dbReference>
<dbReference type="EMBL" id="UOEE01000105">
    <property type="protein sequence ID" value="VAV90194.1"/>
    <property type="molecule type" value="Genomic_DNA"/>
</dbReference>
<protein>
    <recommendedName>
        <fullName evidence="1">Glycosyltransferase 2-like domain-containing protein</fullName>
    </recommendedName>
</protein>
<dbReference type="SUPFAM" id="SSF53448">
    <property type="entry name" value="Nucleotide-diphospho-sugar transferases"/>
    <property type="match status" value="1"/>
</dbReference>
<evidence type="ECO:0000259" key="1">
    <source>
        <dbReference type="Pfam" id="PF00535"/>
    </source>
</evidence>
<dbReference type="AlphaFoldDB" id="A0A3B0RA63"/>
<dbReference type="InterPro" id="IPR029044">
    <property type="entry name" value="Nucleotide-diphossugar_trans"/>
</dbReference>